<gene>
    <name evidence="1" type="ORF">O181_015918</name>
</gene>
<name>A0A9Q3C449_9BASI</name>
<sequence length="110" mass="12772">MSHLFLARVHPPNNMRMFQLVSLNLRWLRHNPWKNLFVWPNFTFFTHPSFSSPFHQPSSAFPNPLHSVIIIDDMPVRSPLPFLLPLVFPLPPTASSTHSHDEACQEFSDL</sequence>
<accession>A0A9Q3C449</accession>
<evidence type="ECO:0000313" key="2">
    <source>
        <dbReference type="Proteomes" id="UP000765509"/>
    </source>
</evidence>
<protein>
    <submittedName>
        <fullName evidence="1">Uncharacterized protein</fullName>
    </submittedName>
</protein>
<reference evidence="1" key="1">
    <citation type="submission" date="2021-03" db="EMBL/GenBank/DDBJ databases">
        <title>Draft genome sequence of rust myrtle Austropuccinia psidii MF-1, a brazilian biotype.</title>
        <authorList>
            <person name="Quecine M.C."/>
            <person name="Pachon D.M.R."/>
            <person name="Bonatelli M.L."/>
            <person name="Correr F.H."/>
            <person name="Franceschini L.M."/>
            <person name="Leite T.F."/>
            <person name="Margarido G.R.A."/>
            <person name="Almeida C.A."/>
            <person name="Ferrarezi J.A."/>
            <person name="Labate C.A."/>
        </authorList>
    </citation>
    <scope>NUCLEOTIDE SEQUENCE</scope>
    <source>
        <strain evidence="1">MF-1</strain>
    </source>
</reference>
<keyword evidence="2" id="KW-1185">Reference proteome</keyword>
<proteinExistence type="predicted"/>
<dbReference type="AlphaFoldDB" id="A0A9Q3C449"/>
<organism evidence="1 2">
    <name type="scientific">Austropuccinia psidii MF-1</name>
    <dbReference type="NCBI Taxonomy" id="1389203"/>
    <lineage>
        <taxon>Eukaryota</taxon>
        <taxon>Fungi</taxon>
        <taxon>Dikarya</taxon>
        <taxon>Basidiomycota</taxon>
        <taxon>Pucciniomycotina</taxon>
        <taxon>Pucciniomycetes</taxon>
        <taxon>Pucciniales</taxon>
        <taxon>Sphaerophragmiaceae</taxon>
        <taxon>Austropuccinia</taxon>
    </lineage>
</organism>
<evidence type="ECO:0000313" key="1">
    <source>
        <dbReference type="EMBL" id="MBW0476203.1"/>
    </source>
</evidence>
<comment type="caution">
    <text evidence="1">The sequence shown here is derived from an EMBL/GenBank/DDBJ whole genome shotgun (WGS) entry which is preliminary data.</text>
</comment>
<dbReference type="EMBL" id="AVOT02004383">
    <property type="protein sequence ID" value="MBW0476203.1"/>
    <property type="molecule type" value="Genomic_DNA"/>
</dbReference>
<dbReference type="Proteomes" id="UP000765509">
    <property type="component" value="Unassembled WGS sequence"/>
</dbReference>